<gene>
    <name evidence="1" type="ORF">OCU04_011978</name>
</gene>
<reference evidence="1" key="1">
    <citation type="submission" date="2022-11" db="EMBL/GenBank/DDBJ databases">
        <title>Genome Resource of Sclerotinia nivalis Strain SnTB1, a Plant Pathogen Isolated from American Ginseng.</title>
        <authorList>
            <person name="Fan S."/>
        </authorList>
    </citation>
    <scope>NUCLEOTIDE SEQUENCE</scope>
    <source>
        <strain evidence="1">SnTB1</strain>
    </source>
</reference>
<keyword evidence="2" id="KW-1185">Reference proteome</keyword>
<dbReference type="Proteomes" id="UP001152300">
    <property type="component" value="Unassembled WGS sequence"/>
</dbReference>
<evidence type="ECO:0000313" key="2">
    <source>
        <dbReference type="Proteomes" id="UP001152300"/>
    </source>
</evidence>
<accession>A0A9X0DD31</accession>
<comment type="caution">
    <text evidence="1">The sequence shown here is derived from an EMBL/GenBank/DDBJ whole genome shotgun (WGS) entry which is preliminary data.</text>
</comment>
<name>A0A9X0DD31_9HELO</name>
<proteinExistence type="predicted"/>
<dbReference type="AlphaFoldDB" id="A0A9X0DD31"/>
<dbReference type="EMBL" id="JAPEIS010000015">
    <property type="protein sequence ID" value="KAJ8058996.1"/>
    <property type="molecule type" value="Genomic_DNA"/>
</dbReference>
<sequence length="140" mass="15759">MCSGAGLPSIFLLFKRSRQNKRDADIIYADERPKVIAVGVRMALIPHLVHQLIQNSTIEGRKSRLDRYDHNCTAPTRHHHIFHGIRSHHLLPSEKPLCVPSTSAVFEIYSEALQTAQEGKQDFDMETGSSCAGHKTIFLN</sequence>
<evidence type="ECO:0000313" key="1">
    <source>
        <dbReference type="EMBL" id="KAJ8058996.1"/>
    </source>
</evidence>
<protein>
    <submittedName>
        <fullName evidence="1">Uncharacterized protein</fullName>
    </submittedName>
</protein>
<organism evidence="1 2">
    <name type="scientific">Sclerotinia nivalis</name>
    <dbReference type="NCBI Taxonomy" id="352851"/>
    <lineage>
        <taxon>Eukaryota</taxon>
        <taxon>Fungi</taxon>
        <taxon>Dikarya</taxon>
        <taxon>Ascomycota</taxon>
        <taxon>Pezizomycotina</taxon>
        <taxon>Leotiomycetes</taxon>
        <taxon>Helotiales</taxon>
        <taxon>Sclerotiniaceae</taxon>
        <taxon>Sclerotinia</taxon>
    </lineage>
</organism>